<dbReference type="Proteomes" id="UP000266673">
    <property type="component" value="Unassembled WGS sequence"/>
</dbReference>
<gene>
    <name evidence="1" type="ORF">C2G38_523077</name>
</gene>
<reference evidence="1 2" key="1">
    <citation type="submission" date="2018-06" db="EMBL/GenBank/DDBJ databases">
        <title>Comparative genomics reveals the genomic features of Rhizophagus irregularis, R. cerebriforme, R. diaphanum and Gigaspora rosea, and their symbiotic lifestyle signature.</title>
        <authorList>
            <person name="Morin E."/>
            <person name="San Clemente H."/>
            <person name="Chen E.C.H."/>
            <person name="De La Providencia I."/>
            <person name="Hainaut M."/>
            <person name="Kuo A."/>
            <person name="Kohler A."/>
            <person name="Murat C."/>
            <person name="Tang N."/>
            <person name="Roy S."/>
            <person name="Loubradou J."/>
            <person name="Henrissat B."/>
            <person name="Grigoriev I.V."/>
            <person name="Corradi N."/>
            <person name="Roux C."/>
            <person name="Martin F.M."/>
        </authorList>
    </citation>
    <scope>NUCLEOTIDE SEQUENCE [LARGE SCALE GENOMIC DNA]</scope>
    <source>
        <strain evidence="1 2">DAOM 194757</strain>
    </source>
</reference>
<dbReference type="AlphaFoldDB" id="A0A397UGU7"/>
<evidence type="ECO:0000313" key="1">
    <source>
        <dbReference type="EMBL" id="RIB06376.1"/>
    </source>
</evidence>
<evidence type="ECO:0000313" key="2">
    <source>
        <dbReference type="Proteomes" id="UP000266673"/>
    </source>
</evidence>
<accession>A0A397UGU7</accession>
<organism evidence="1 2">
    <name type="scientific">Gigaspora rosea</name>
    <dbReference type="NCBI Taxonomy" id="44941"/>
    <lineage>
        <taxon>Eukaryota</taxon>
        <taxon>Fungi</taxon>
        <taxon>Fungi incertae sedis</taxon>
        <taxon>Mucoromycota</taxon>
        <taxon>Glomeromycotina</taxon>
        <taxon>Glomeromycetes</taxon>
        <taxon>Diversisporales</taxon>
        <taxon>Gigasporaceae</taxon>
        <taxon>Gigaspora</taxon>
    </lineage>
</organism>
<name>A0A397UGU7_9GLOM</name>
<evidence type="ECO:0008006" key="3">
    <source>
        <dbReference type="Google" id="ProtNLM"/>
    </source>
</evidence>
<comment type="caution">
    <text evidence="1">The sequence shown here is derived from an EMBL/GenBank/DDBJ whole genome shotgun (WGS) entry which is preliminary data.</text>
</comment>
<protein>
    <recommendedName>
        <fullName evidence="3">WD40-repeat-containing domain protein</fullName>
    </recommendedName>
</protein>
<dbReference type="OrthoDB" id="2434709at2759"/>
<sequence>MASSLDNSHVEISVEEAPYKIKNKKILEIVYSPNLKHVAALYENNDISLWSIVSQESQEELLMNIMTIHFDNIRRNETINAISDNYYVF</sequence>
<keyword evidence="2" id="KW-1185">Reference proteome</keyword>
<dbReference type="EMBL" id="QKWP01001827">
    <property type="protein sequence ID" value="RIB06376.1"/>
    <property type="molecule type" value="Genomic_DNA"/>
</dbReference>
<proteinExistence type="predicted"/>